<organism evidence="4 5">
    <name type="scientific">Methanocaldococcus villosus KIN24-T80</name>
    <dbReference type="NCBI Taxonomy" id="1069083"/>
    <lineage>
        <taxon>Archaea</taxon>
        <taxon>Methanobacteriati</taxon>
        <taxon>Methanobacteriota</taxon>
        <taxon>Methanomada group</taxon>
        <taxon>Methanococci</taxon>
        <taxon>Methanococcales</taxon>
        <taxon>Methanocaldococcaceae</taxon>
        <taxon>Methanocaldococcus</taxon>
    </lineage>
</organism>
<dbReference type="Proteomes" id="UP000053695">
    <property type="component" value="Unassembled WGS sequence"/>
</dbReference>
<evidence type="ECO:0000313" key="5">
    <source>
        <dbReference type="Proteomes" id="UP000053695"/>
    </source>
</evidence>
<name>N6VYA9_9EURY</name>
<dbReference type="GO" id="GO:0008168">
    <property type="term" value="F:methyltransferase activity"/>
    <property type="evidence" value="ECO:0007669"/>
    <property type="project" value="UniProtKB-KW"/>
</dbReference>
<dbReference type="RefSeq" id="WP_004591828.1">
    <property type="nucleotide sequence ID" value="NZ_APMM01000028.1"/>
</dbReference>
<evidence type="ECO:0000256" key="2">
    <source>
        <dbReference type="ARBA" id="ARBA00022603"/>
    </source>
</evidence>
<keyword evidence="2" id="KW-0489">Methyltransferase</keyword>
<dbReference type="AlphaFoldDB" id="N6VYA9"/>
<evidence type="ECO:0000256" key="1">
    <source>
        <dbReference type="ARBA" id="ARBA00009125"/>
    </source>
</evidence>
<sequence length="239" mass="27325">MIGIGLGKNKEEVIKAYNKLKEENIEVVLIEDYKTLIDKLLNKELSGAIRGSLPSSEVIPYLREKIGKFYRASILKNPFNNKLFLLSPVGIDDISIDKKERIDDKIRIIKYASNLLKKYEIEPKIGLLSGGRLEDRGRNIIVDETIEEAEEIKKNLKEYNILHYGILIERYLKEDCNIIVAIDGITGNLIFRSLALVAGLEGYGAILLSNKEIKFIDTSREANWKRYYNAVKFLLGEFI</sequence>
<comment type="caution">
    <text evidence="4">The sequence shown here is derived from an EMBL/GenBank/DDBJ whole genome shotgun (WGS) entry which is preliminary data.</text>
</comment>
<protein>
    <submittedName>
        <fullName evidence="4">Methanogen marker protein 4</fullName>
    </submittedName>
</protein>
<dbReference type="SUPFAM" id="SSF53659">
    <property type="entry name" value="Isocitrate/Isopropylmalate dehydrogenase-like"/>
    <property type="match status" value="1"/>
</dbReference>
<comment type="similarity">
    <text evidence="1">Belongs to the MtxX family.</text>
</comment>
<dbReference type="GO" id="GO:0032259">
    <property type="term" value="P:methylation"/>
    <property type="evidence" value="ECO:0007669"/>
    <property type="project" value="UniProtKB-KW"/>
</dbReference>
<dbReference type="STRING" id="1069083.GCA_000371805_00625"/>
<proteinExistence type="inferred from homology"/>
<reference evidence="4 5" key="1">
    <citation type="journal article" date="2013" name="Genome Announc.">
        <title>Draft Genome Sequence of a Highly Flagellated, Fast-Swimming Archaeon, Methanocaldococcus villosus Strain KIN24-T80 (DSM 22612).</title>
        <authorList>
            <person name="Thennarasu S."/>
            <person name="Polireddy D."/>
            <person name="Antony A."/>
            <person name="Yada M.R."/>
            <person name="Algarawi S."/>
            <person name="Sivakumar N."/>
        </authorList>
    </citation>
    <scope>NUCLEOTIDE SEQUENCE [LARGE SCALE GENOMIC DNA]</scope>
    <source>
        <strain evidence="4 5">KIN24-T80</strain>
    </source>
</reference>
<evidence type="ECO:0000256" key="3">
    <source>
        <dbReference type="ARBA" id="ARBA00022679"/>
    </source>
</evidence>
<dbReference type="OrthoDB" id="53227at2157"/>
<dbReference type="EMBL" id="APMM01000028">
    <property type="protein sequence ID" value="ENN96097.1"/>
    <property type="molecule type" value="Genomic_DNA"/>
</dbReference>
<dbReference type="InterPro" id="IPR016764">
    <property type="entry name" value="MeTrfase_MtxX_xsu"/>
</dbReference>
<dbReference type="NCBIfam" id="TIGR03270">
    <property type="entry name" value="methan_mark_4"/>
    <property type="match status" value="1"/>
</dbReference>
<dbReference type="PIRSF" id="PIRSF019709">
    <property type="entry name" value="Methyltransf_MtxX"/>
    <property type="match status" value="1"/>
</dbReference>
<gene>
    <name evidence="4" type="ORF">J422_04498</name>
</gene>
<dbReference type="PATRIC" id="fig|1069083.5.peg.882"/>
<evidence type="ECO:0000313" key="4">
    <source>
        <dbReference type="EMBL" id="ENN96097.1"/>
    </source>
</evidence>
<keyword evidence="5" id="KW-1185">Reference proteome</keyword>
<accession>N6VYA9</accession>
<keyword evidence="3" id="KW-0808">Transferase</keyword>